<name>A0A7M1I0L9_KLEPN</name>
<geneLocation type="plasmid" evidence="1">
    <name>pRIVM_C014947_1</name>
</geneLocation>
<gene>
    <name evidence="1" type="ORF">PMIDBGBA_05360</name>
</gene>
<proteinExistence type="predicted"/>
<accession>A0A7M1I0L9</accession>
<reference evidence="1" key="1">
    <citation type="journal article" date="2020" name="Sci. Rep.">
        <title>Plasmid diversity among genetically related Klebsiella pneumoniae blaKPC-2 and blaKPC-3 isolates collected in the Dutch national surveillance.</title>
        <authorList>
            <consortium name="Dutch CPE surveillance Study Group"/>
            <person name="Hendrickx A.P.A."/>
            <person name="Landman F."/>
            <person name="de Haan A."/>
            <person name="Borst D."/>
            <person name="Witteveen S."/>
            <person name="van Santen-Verheuvel M.G."/>
            <person name="van der Heide H.G.J."/>
            <person name="Schouls L.M."/>
        </authorList>
    </citation>
    <scope>NUCLEOTIDE SEQUENCE</scope>
    <source>
        <strain evidence="1">RIVM_C014947</strain>
    </source>
</reference>
<keyword evidence="1" id="KW-0614">Plasmid</keyword>
<protein>
    <submittedName>
        <fullName evidence="1">Uncharacterized protein</fullName>
    </submittedName>
</protein>
<dbReference type="AlphaFoldDB" id="A0A7M1I0L9"/>
<dbReference type="EMBL" id="MT560064">
    <property type="protein sequence ID" value="QOQ32065.1"/>
    <property type="molecule type" value="Genomic_DNA"/>
</dbReference>
<evidence type="ECO:0000313" key="1">
    <source>
        <dbReference type="EMBL" id="QOQ32065.1"/>
    </source>
</evidence>
<organism evidence="1">
    <name type="scientific">Klebsiella pneumoniae</name>
    <dbReference type="NCBI Taxonomy" id="573"/>
    <lineage>
        <taxon>Bacteria</taxon>
        <taxon>Pseudomonadati</taxon>
        <taxon>Pseudomonadota</taxon>
        <taxon>Gammaproteobacteria</taxon>
        <taxon>Enterobacterales</taxon>
        <taxon>Enterobacteriaceae</taxon>
        <taxon>Klebsiella/Raoultella group</taxon>
        <taxon>Klebsiella</taxon>
        <taxon>Klebsiella pneumoniae complex</taxon>
    </lineage>
</organism>
<sequence length="71" mass="8206">MSRSETQITWMAENVLSWETVSGHITQRDLNRYYLLDVYLQAHFQIMCCSPDGLVNIRILPALKNAILLPL</sequence>